<sequence>MWHNVCFLTHLIRKVLLIGSVINQVLNWKNRKPICSLIDTVCIEMIIKIKSVQSAGQSESLLIMYNDVGDVSENRNFWFCSSTNKHANLIFCSIVFHPISG</sequence>
<protein>
    <recommendedName>
        <fullName evidence="4">Secreted protein</fullName>
    </recommendedName>
</protein>
<evidence type="ECO:0008006" key="4">
    <source>
        <dbReference type="Google" id="ProtNLM"/>
    </source>
</evidence>
<accession>A0ABU7DLT8</accession>
<keyword evidence="3" id="KW-1185">Reference proteome</keyword>
<evidence type="ECO:0000313" key="2">
    <source>
        <dbReference type="EMBL" id="MED6276057.1"/>
    </source>
</evidence>
<feature type="signal peptide" evidence="1">
    <location>
        <begin position="1"/>
        <end position="17"/>
    </location>
</feature>
<dbReference type="Proteomes" id="UP001352852">
    <property type="component" value="Unassembled WGS sequence"/>
</dbReference>
<name>A0ABU7DLT8_9TELE</name>
<gene>
    <name evidence="2" type="ORF">CHARACLAT_033056</name>
</gene>
<organism evidence="2 3">
    <name type="scientific">Characodon lateralis</name>
    <dbReference type="NCBI Taxonomy" id="208331"/>
    <lineage>
        <taxon>Eukaryota</taxon>
        <taxon>Metazoa</taxon>
        <taxon>Chordata</taxon>
        <taxon>Craniata</taxon>
        <taxon>Vertebrata</taxon>
        <taxon>Euteleostomi</taxon>
        <taxon>Actinopterygii</taxon>
        <taxon>Neopterygii</taxon>
        <taxon>Teleostei</taxon>
        <taxon>Neoteleostei</taxon>
        <taxon>Acanthomorphata</taxon>
        <taxon>Ovalentaria</taxon>
        <taxon>Atherinomorphae</taxon>
        <taxon>Cyprinodontiformes</taxon>
        <taxon>Goodeidae</taxon>
        <taxon>Characodon</taxon>
    </lineage>
</organism>
<feature type="chain" id="PRO_5045412496" description="Secreted protein" evidence="1">
    <location>
        <begin position="18"/>
        <end position="101"/>
    </location>
</feature>
<evidence type="ECO:0000313" key="3">
    <source>
        <dbReference type="Proteomes" id="UP001352852"/>
    </source>
</evidence>
<reference evidence="2 3" key="1">
    <citation type="submission" date="2021-06" db="EMBL/GenBank/DDBJ databases">
        <authorList>
            <person name="Palmer J.M."/>
        </authorList>
    </citation>
    <scope>NUCLEOTIDE SEQUENCE [LARGE SCALE GENOMIC DNA]</scope>
    <source>
        <strain evidence="2 3">CL_MEX2019</strain>
        <tissue evidence="2">Muscle</tissue>
    </source>
</reference>
<evidence type="ECO:0000256" key="1">
    <source>
        <dbReference type="SAM" id="SignalP"/>
    </source>
</evidence>
<keyword evidence="1" id="KW-0732">Signal</keyword>
<dbReference type="EMBL" id="JAHUTJ010031075">
    <property type="protein sequence ID" value="MED6276057.1"/>
    <property type="molecule type" value="Genomic_DNA"/>
</dbReference>
<comment type="caution">
    <text evidence="2">The sequence shown here is derived from an EMBL/GenBank/DDBJ whole genome shotgun (WGS) entry which is preliminary data.</text>
</comment>
<proteinExistence type="predicted"/>